<dbReference type="Proteomes" id="UP000194948">
    <property type="component" value="Chromosome"/>
</dbReference>
<reference evidence="2" key="1">
    <citation type="submission" date="2017-05" db="EMBL/GenBank/DDBJ databases">
        <authorList>
            <consortium name="The Broad Institute Genomics Platform"/>
            <consortium name="The Broad Institute Genomic Center for Infectious Diseases"/>
            <person name="Earl A."/>
            <person name="Manson A."/>
            <person name="Schwartman J."/>
            <person name="Gilmore M."/>
            <person name="Abouelleil A."/>
            <person name="Cao P."/>
            <person name="Chapman S."/>
            <person name="Cusick C."/>
            <person name="Shea T."/>
            <person name="Young S."/>
            <person name="Neafsey D."/>
            <person name="Nusbaum C."/>
            <person name="Birren B."/>
        </authorList>
    </citation>
    <scope>NUCLEOTIDE SEQUENCE</scope>
    <source>
        <strain evidence="2">7F3_DIV0205</strain>
    </source>
</reference>
<dbReference type="RefSeq" id="WP_086313792.1">
    <property type="nucleotide sequence ID" value="NZ_CP147244.1"/>
</dbReference>
<gene>
    <name evidence="2" type="ORF">A5821_001332</name>
</gene>
<organism evidence="2 3">
    <name type="scientific">Candidatus Enterococcus palustris</name>
    <dbReference type="NCBI Taxonomy" id="1834189"/>
    <lineage>
        <taxon>Bacteria</taxon>
        <taxon>Bacillati</taxon>
        <taxon>Bacillota</taxon>
        <taxon>Bacilli</taxon>
        <taxon>Lactobacillales</taxon>
        <taxon>Enterococcaceae</taxon>
        <taxon>Enterococcus</taxon>
    </lineage>
</organism>
<sequence length="122" mass="14734">MTEDKTRKLRWQAEEVEDRVRDLKKKETETTHLVQDIARLHQRQREVLNEILYYSKGTHAERSATIDLEDLEQEQHSVMHHFEEGQEALHILRKSEQTKQDQLEDDLLMLQRKEEEEKDAEN</sequence>
<feature type="region of interest" description="Disordered" evidence="1">
    <location>
        <begin position="96"/>
        <end position="122"/>
    </location>
</feature>
<dbReference type="EMBL" id="CP147244">
    <property type="protein sequence ID" value="WYK00238.1"/>
    <property type="molecule type" value="Genomic_DNA"/>
</dbReference>
<reference evidence="2" key="2">
    <citation type="submission" date="2024-03" db="EMBL/GenBank/DDBJ databases">
        <title>The Genome Sequence of Enterococcus sp. DIV0205d.</title>
        <authorList>
            <consortium name="The Broad Institute Genomics Platform"/>
            <consortium name="The Broad Institute Microbial Omics Core"/>
            <consortium name="The Broad Institute Genomic Center for Infectious Diseases"/>
            <person name="Earl A."/>
            <person name="Manson A."/>
            <person name="Gilmore M."/>
            <person name="Schwartman J."/>
            <person name="Shea T."/>
            <person name="Abouelleil A."/>
            <person name="Cao P."/>
            <person name="Chapman S."/>
            <person name="Cusick C."/>
            <person name="Young S."/>
            <person name="Neafsey D."/>
            <person name="Nusbaum C."/>
            <person name="Birren B."/>
        </authorList>
    </citation>
    <scope>NUCLEOTIDE SEQUENCE</scope>
    <source>
        <strain evidence="2">7F3_DIV0205</strain>
    </source>
</reference>
<feature type="compositionally biased region" description="Basic and acidic residues" evidence="1">
    <location>
        <begin position="111"/>
        <end position="122"/>
    </location>
</feature>
<name>A0AAQ3W7P2_9ENTE</name>
<accession>A0AAQ3W7P2</accession>
<keyword evidence="3" id="KW-1185">Reference proteome</keyword>
<protein>
    <submittedName>
        <fullName evidence="2">Uncharacterized protein</fullName>
    </submittedName>
</protein>
<evidence type="ECO:0000313" key="2">
    <source>
        <dbReference type="EMBL" id="WYK00238.1"/>
    </source>
</evidence>
<evidence type="ECO:0000313" key="3">
    <source>
        <dbReference type="Proteomes" id="UP000194948"/>
    </source>
</evidence>
<evidence type="ECO:0000256" key="1">
    <source>
        <dbReference type="SAM" id="MobiDB-lite"/>
    </source>
</evidence>
<dbReference type="AlphaFoldDB" id="A0AAQ3W7P2"/>
<proteinExistence type="predicted"/>